<dbReference type="InterPro" id="IPR015797">
    <property type="entry name" value="NUDIX_hydrolase-like_dom_sf"/>
</dbReference>
<evidence type="ECO:0000313" key="2">
    <source>
        <dbReference type="EMBL" id="MCF7568853.1"/>
    </source>
</evidence>
<sequence>MKIVENKYLESIQVQPDSYESSITADICLFGFKKGHLRILLVKRTVGKYKNSWLLPGGIMDDNETIDECAHKVLRCLIGVENVHISQVKAYTNIKRHPVKRVITISFYALIKPENHPIEQKMNVTQIKWFRLNELPNNIGFDHLEIIIDAHNLLKLNLKSNLIFGELLPETFTLNEMQSLYESILNKKLDRRNFRKKILQMNLLENTGIIKKGIKGGPYLFRKIK</sequence>
<dbReference type="InterPro" id="IPR036388">
    <property type="entry name" value="WH-like_DNA-bd_sf"/>
</dbReference>
<dbReference type="SUPFAM" id="SSF55811">
    <property type="entry name" value="Nudix"/>
    <property type="match status" value="1"/>
</dbReference>
<proteinExistence type="predicted"/>
<dbReference type="PANTHER" id="PTHR43736:SF4">
    <property type="entry name" value="SLR1690 PROTEIN"/>
    <property type="match status" value="1"/>
</dbReference>
<organism evidence="2 3">
    <name type="scientific">Wocania arenilitoris</name>
    <dbReference type="NCBI Taxonomy" id="2044858"/>
    <lineage>
        <taxon>Bacteria</taxon>
        <taxon>Pseudomonadati</taxon>
        <taxon>Bacteroidota</taxon>
        <taxon>Flavobacteriia</taxon>
        <taxon>Flavobacteriales</taxon>
        <taxon>Flavobacteriaceae</taxon>
        <taxon>Wocania</taxon>
    </lineage>
</organism>
<reference evidence="2" key="1">
    <citation type="submission" date="2022-01" db="EMBL/GenBank/DDBJ databases">
        <title>Draft genome sequence of Sabulilitoribacter arenilitoris KCTC 52401.</title>
        <authorList>
            <person name="Oh J.-S."/>
        </authorList>
    </citation>
    <scope>NUCLEOTIDE SEQUENCE</scope>
    <source>
        <strain evidence="2">HMF6543</strain>
    </source>
</reference>
<dbReference type="InterPro" id="IPR054105">
    <property type="entry name" value="WHD_NrtR"/>
</dbReference>
<dbReference type="Pfam" id="PF00293">
    <property type="entry name" value="NUDIX"/>
    <property type="match status" value="1"/>
</dbReference>
<gene>
    <name evidence="2" type="ORF">L3X37_10835</name>
</gene>
<keyword evidence="3" id="KW-1185">Reference proteome</keyword>
<dbReference type="Gene3D" id="3.90.79.10">
    <property type="entry name" value="Nucleoside Triphosphate Pyrophosphohydrolase"/>
    <property type="match status" value="1"/>
</dbReference>
<protein>
    <submittedName>
        <fullName evidence="2">NUDIX domain-containing protein</fullName>
    </submittedName>
</protein>
<dbReference type="Proteomes" id="UP001199795">
    <property type="component" value="Unassembled WGS sequence"/>
</dbReference>
<evidence type="ECO:0000313" key="3">
    <source>
        <dbReference type="Proteomes" id="UP001199795"/>
    </source>
</evidence>
<feature type="domain" description="Nudix hydrolase" evidence="1">
    <location>
        <begin position="20"/>
        <end position="155"/>
    </location>
</feature>
<dbReference type="Gene3D" id="1.10.10.10">
    <property type="entry name" value="Winged helix-like DNA-binding domain superfamily/Winged helix DNA-binding domain"/>
    <property type="match status" value="1"/>
</dbReference>
<accession>A0AAE3JL47</accession>
<dbReference type="AlphaFoldDB" id="A0AAE3JL47"/>
<evidence type="ECO:0000259" key="1">
    <source>
        <dbReference type="PROSITE" id="PS51462"/>
    </source>
</evidence>
<dbReference type="PANTHER" id="PTHR43736">
    <property type="entry name" value="ADP-RIBOSE PYROPHOSPHATASE"/>
    <property type="match status" value="1"/>
</dbReference>
<comment type="caution">
    <text evidence="2">The sequence shown here is derived from an EMBL/GenBank/DDBJ whole genome shotgun (WGS) entry which is preliminary data.</text>
</comment>
<dbReference type="CDD" id="cd18873">
    <property type="entry name" value="NUDIX_NadM_like"/>
    <property type="match status" value="1"/>
</dbReference>
<dbReference type="SUPFAM" id="SSF46785">
    <property type="entry name" value="Winged helix' DNA-binding domain"/>
    <property type="match status" value="1"/>
</dbReference>
<dbReference type="Pfam" id="PF21906">
    <property type="entry name" value="WHD_NrtR"/>
    <property type="match status" value="1"/>
</dbReference>
<dbReference type="InterPro" id="IPR000086">
    <property type="entry name" value="NUDIX_hydrolase_dom"/>
</dbReference>
<dbReference type="EMBL" id="JAKKDU010000012">
    <property type="protein sequence ID" value="MCF7568853.1"/>
    <property type="molecule type" value="Genomic_DNA"/>
</dbReference>
<dbReference type="PROSITE" id="PS51462">
    <property type="entry name" value="NUDIX"/>
    <property type="match status" value="1"/>
</dbReference>
<name>A0AAE3JL47_9FLAO</name>
<dbReference type="RefSeq" id="WP_237240190.1">
    <property type="nucleotide sequence ID" value="NZ_JAKKDU010000012.1"/>
</dbReference>
<dbReference type="InterPro" id="IPR036390">
    <property type="entry name" value="WH_DNA-bd_sf"/>
</dbReference>